<evidence type="ECO:0008006" key="3">
    <source>
        <dbReference type="Google" id="ProtNLM"/>
    </source>
</evidence>
<dbReference type="PATRIC" id="fig|1212489.4.peg.903"/>
<organism evidence="1 2">
    <name type="scientific">Legionella drozanskii LLAP-1</name>
    <dbReference type="NCBI Taxonomy" id="1212489"/>
    <lineage>
        <taxon>Bacteria</taxon>
        <taxon>Pseudomonadati</taxon>
        <taxon>Pseudomonadota</taxon>
        <taxon>Gammaproteobacteria</taxon>
        <taxon>Legionellales</taxon>
        <taxon>Legionellaceae</taxon>
        <taxon>Legionella</taxon>
    </lineage>
</organism>
<dbReference type="Gene3D" id="3.30.450.80">
    <property type="entry name" value="Transcription factor LuxR-like, autoinducer-binding domain"/>
    <property type="match status" value="1"/>
</dbReference>
<dbReference type="Proteomes" id="UP000054736">
    <property type="component" value="Unassembled WGS sequence"/>
</dbReference>
<proteinExistence type="predicted"/>
<evidence type="ECO:0000313" key="2">
    <source>
        <dbReference type="Proteomes" id="UP000054736"/>
    </source>
</evidence>
<dbReference type="RefSeq" id="WP_131764393.1">
    <property type="nucleotide sequence ID" value="NZ_CAAAIU010000012.1"/>
</dbReference>
<name>A0A0W0SVD9_9GAMM</name>
<accession>A0A0W0SVD9</accession>
<gene>
    <name evidence="1" type="ORF">Ldro_0863</name>
</gene>
<sequence length="182" mass="21675">MTFQVIDKVQLYEKSKCHEFDDIIEIELYKLFIELCHNLGVTYMSYTFDYMNKIRYSFRSDPLWAKTYDNEKYNGLPLIEQCPLDIFSRQSKNLILVWDDFVSREQPRVYREIMGMRTDIGLCHGITLSTYFGKHHDAIAVASEEYRDNLAMRILLNNKKNVLTKFLLSCRKKIITHYLMGE</sequence>
<dbReference type="InterPro" id="IPR036693">
    <property type="entry name" value="TF_LuxR_autoind-bd_dom_sf"/>
</dbReference>
<dbReference type="STRING" id="1212489.Ldro_0863"/>
<comment type="caution">
    <text evidence="1">The sequence shown here is derived from an EMBL/GenBank/DDBJ whole genome shotgun (WGS) entry which is preliminary data.</text>
</comment>
<dbReference type="EMBL" id="LNXY01000020">
    <property type="protein sequence ID" value="KTC87244.1"/>
    <property type="molecule type" value="Genomic_DNA"/>
</dbReference>
<reference evidence="1 2" key="1">
    <citation type="submission" date="2015-11" db="EMBL/GenBank/DDBJ databases">
        <title>Genomic analysis of 38 Legionella species identifies large and diverse effector repertoires.</title>
        <authorList>
            <person name="Burstein D."/>
            <person name="Amaro F."/>
            <person name="Zusman T."/>
            <person name="Lifshitz Z."/>
            <person name="Cohen O."/>
            <person name="Gilbert J.A."/>
            <person name="Pupko T."/>
            <person name="Shuman H.A."/>
            <person name="Segal G."/>
        </authorList>
    </citation>
    <scope>NUCLEOTIDE SEQUENCE [LARGE SCALE GENOMIC DNA]</scope>
    <source>
        <strain evidence="1 2">ATCC 700990</strain>
    </source>
</reference>
<keyword evidence="2" id="KW-1185">Reference proteome</keyword>
<protein>
    <recommendedName>
        <fullName evidence="3">Autoinducer binding domain protein</fullName>
    </recommendedName>
</protein>
<dbReference type="AlphaFoldDB" id="A0A0W0SVD9"/>
<evidence type="ECO:0000313" key="1">
    <source>
        <dbReference type="EMBL" id="KTC87244.1"/>
    </source>
</evidence>